<feature type="region of interest" description="Disordered" evidence="1">
    <location>
        <begin position="406"/>
        <end position="425"/>
    </location>
</feature>
<keyword evidence="4" id="KW-1185">Reference proteome</keyword>
<reference evidence="3 4" key="1">
    <citation type="submission" date="2020-05" db="EMBL/GenBank/DDBJ databases">
        <title>Identification and distribution of gene clusters putatively required for synthesis of sphingolipid metabolism inhibitors in phylogenetically diverse species of the filamentous fungus Fusarium.</title>
        <authorList>
            <person name="Kim H.-S."/>
            <person name="Busman M."/>
            <person name="Brown D.W."/>
            <person name="Divon H."/>
            <person name="Uhlig S."/>
            <person name="Proctor R.H."/>
        </authorList>
    </citation>
    <scope>NUCLEOTIDE SEQUENCE [LARGE SCALE GENOMIC DNA]</scope>
    <source>
        <strain evidence="3 4">NRRL 20693</strain>
    </source>
</reference>
<gene>
    <name evidence="3" type="ORF">FHETE_6033</name>
</gene>
<name>A0A8H5T7Z9_FUSHE</name>
<feature type="compositionally biased region" description="Low complexity" evidence="1">
    <location>
        <begin position="413"/>
        <end position="424"/>
    </location>
</feature>
<dbReference type="InterPro" id="IPR054586">
    <property type="entry name" value="MACPF_1_fungal"/>
</dbReference>
<evidence type="ECO:0000313" key="4">
    <source>
        <dbReference type="Proteomes" id="UP000567885"/>
    </source>
</evidence>
<dbReference type="AlphaFoldDB" id="A0A8H5T7Z9"/>
<dbReference type="OrthoDB" id="2562973at2759"/>
<dbReference type="EMBL" id="JAAGWQ010000103">
    <property type="protein sequence ID" value="KAF5667330.1"/>
    <property type="molecule type" value="Genomic_DNA"/>
</dbReference>
<comment type="caution">
    <text evidence="3">The sequence shown here is derived from an EMBL/GenBank/DDBJ whole genome shotgun (WGS) entry which is preliminary data.</text>
</comment>
<evidence type="ECO:0000256" key="1">
    <source>
        <dbReference type="SAM" id="MobiDB-lite"/>
    </source>
</evidence>
<evidence type="ECO:0000259" key="2">
    <source>
        <dbReference type="Pfam" id="PF22693"/>
    </source>
</evidence>
<evidence type="ECO:0000313" key="3">
    <source>
        <dbReference type="EMBL" id="KAF5667330.1"/>
    </source>
</evidence>
<sequence>MAYTQVLRVNRFDPASSTSKQKQIIQLDKPIKDEQLSEVRKLLRKNNVFDSKDFNSTFCEKDGADVGDDMKFELYQALIETESTEEARLDVYFKTKKIFSPIDQATQDAISERLDLAFQVAQEPELIKKNPELLTSSFDPSDWTGAKGELSHAADLTEREWSVITRTNCLLSGHRIFTTLQGDGRADKHVPTGIERSPYNAFKIRPRMFEAYEISSSGQEDPSRDDGAKYHFRIPRFRVDDDSSVTVFETKTSFEKSMANSSFSETSFQVAAGASFFGASVGVSAGASTGNTDSGTTLEAKDDNSLVINYNFPRVTLYWDHKSLSVSQECLDDIKTVVDPRTLNDFHEKYGHIFSRRVQLGGRLSSSQKVVATEKSNVKDQAQRFKASASASVNLSFFQASVSASHEKQSKESNSSAGRDSSSSMAWEATGGDTLLCNNPAKWCSTVSLYENWRIVNQDEVIPLYKFLAKFPEVGDSIIDRFEKSAKKPSNGPLTSPKLNFQVFQLEVVMDGFTDWYLTVHNGDTDIFEQIKKTTGYWTEDDNSAKASVKYTHIDDMPSKNANRFVVSKDMAQGNDKNVRYGEIFRANSLEHPQNWSLASHITQPKTSRKTEQVFAHLVDNHGSICLYNVEKPDSRDYIRNGDTVYLCVNNSNGINPQGPQLIDSLSGLALLAGTEVWLPNQNRVPAKAKLFDDERLRFRFKILEPYKGERAPGPTS</sequence>
<dbReference type="Proteomes" id="UP000567885">
    <property type="component" value="Unassembled WGS sequence"/>
</dbReference>
<protein>
    <submittedName>
        <fullName evidence="3">Membrane attack complex component perforin (MACPF) domain-containing protein</fullName>
    </submittedName>
</protein>
<feature type="domain" description="MACPF-like" evidence="2">
    <location>
        <begin position="331"/>
        <end position="468"/>
    </location>
</feature>
<accession>A0A8H5T7Z9</accession>
<dbReference type="Pfam" id="PF22693">
    <property type="entry name" value="MACPF_1"/>
    <property type="match status" value="1"/>
</dbReference>
<proteinExistence type="predicted"/>
<organism evidence="3 4">
    <name type="scientific">Fusarium heterosporum</name>
    <dbReference type="NCBI Taxonomy" id="42747"/>
    <lineage>
        <taxon>Eukaryota</taxon>
        <taxon>Fungi</taxon>
        <taxon>Dikarya</taxon>
        <taxon>Ascomycota</taxon>
        <taxon>Pezizomycotina</taxon>
        <taxon>Sordariomycetes</taxon>
        <taxon>Hypocreomycetidae</taxon>
        <taxon>Hypocreales</taxon>
        <taxon>Nectriaceae</taxon>
        <taxon>Fusarium</taxon>
        <taxon>Fusarium heterosporum species complex</taxon>
    </lineage>
</organism>